<proteinExistence type="predicted"/>
<feature type="compositionally biased region" description="Acidic residues" evidence="1">
    <location>
        <begin position="114"/>
        <end position="134"/>
    </location>
</feature>
<sequence>MTRNTQNTVSRLLAVGLLVGLVGVAHGYVLDDHVLDIYRDAKKSETKTLGPGEGPITIEAKNKTGKKAYDVSVSISHPTKPVPNITCVDIVQIDGTNEDGDYVDDGGSGKDVDGDGYGDGDSSDGIIDDSDDTKENDTCDSTP</sequence>
<feature type="non-terminal residue" evidence="2">
    <location>
        <position position="143"/>
    </location>
</feature>
<organism evidence="2">
    <name type="scientific">hydrothermal vent metagenome</name>
    <dbReference type="NCBI Taxonomy" id="652676"/>
    <lineage>
        <taxon>unclassified sequences</taxon>
        <taxon>metagenomes</taxon>
        <taxon>ecological metagenomes</taxon>
    </lineage>
</organism>
<feature type="region of interest" description="Disordered" evidence="1">
    <location>
        <begin position="96"/>
        <end position="143"/>
    </location>
</feature>
<reference evidence="2" key="1">
    <citation type="submission" date="2018-06" db="EMBL/GenBank/DDBJ databases">
        <authorList>
            <person name="Zhirakovskaya E."/>
        </authorList>
    </citation>
    <scope>NUCLEOTIDE SEQUENCE</scope>
</reference>
<name>A0A3B1DJ39_9ZZZZ</name>
<protein>
    <submittedName>
        <fullName evidence="2">Uncharacterized protein</fullName>
    </submittedName>
</protein>
<accession>A0A3B1DJ39</accession>
<dbReference type="AlphaFoldDB" id="A0A3B1DJ39"/>
<dbReference type="EMBL" id="UOGK01000746">
    <property type="protein sequence ID" value="VAX42766.1"/>
    <property type="molecule type" value="Genomic_DNA"/>
</dbReference>
<evidence type="ECO:0000313" key="2">
    <source>
        <dbReference type="EMBL" id="VAX42766.1"/>
    </source>
</evidence>
<evidence type="ECO:0000256" key="1">
    <source>
        <dbReference type="SAM" id="MobiDB-lite"/>
    </source>
</evidence>
<gene>
    <name evidence="2" type="ORF">MNBD_PLANCTO03-954</name>
</gene>